<dbReference type="InterPro" id="IPR050476">
    <property type="entry name" value="Insect_CytP450_Detox"/>
</dbReference>
<keyword evidence="3 8" id="KW-0349">Heme</keyword>
<dbReference type="InterPro" id="IPR036396">
    <property type="entry name" value="Cyt_P450_sf"/>
</dbReference>
<dbReference type="PROSITE" id="PS00086">
    <property type="entry name" value="CYTOCHROME_P450"/>
    <property type="match status" value="1"/>
</dbReference>
<dbReference type="VEuPathDB" id="FungiDB:BCV72DRAFT_217627"/>
<dbReference type="InterPro" id="IPR002403">
    <property type="entry name" value="Cyt_P450_E_grp-IV"/>
</dbReference>
<dbReference type="PANTHER" id="PTHR24292:SF102">
    <property type="entry name" value="CYTOCHROME P450 FAMILY-RELATED"/>
    <property type="match status" value="1"/>
</dbReference>
<evidence type="ECO:0000256" key="3">
    <source>
        <dbReference type="ARBA" id="ARBA00022617"/>
    </source>
</evidence>
<dbReference type="Proteomes" id="UP000242381">
    <property type="component" value="Unassembled WGS sequence"/>
</dbReference>
<evidence type="ECO:0000256" key="8">
    <source>
        <dbReference type="PIRSR" id="PIRSR602403-1"/>
    </source>
</evidence>
<dbReference type="InterPro" id="IPR017972">
    <property type="entry name" value="Cyt_P450_CS"/>
</dbReference>
<evidence type="ECO:0000256" key="9">
    <source>
        <dbReference type="RuleBase" id="RU000461"/>
    </source>
</evidence>
<evidence type="ECO:0000256" key="6">
    <source>
        <dbReference type="ARBA" id="ARBA00023004"/>
    </source>
</evidence>
<dbReference type="OMA" id="NAIFLEP"/>
<comment type="cofactor">
    <cofactor evidence="1 8">
        <name>heme</name>
        <dbReference type="ChEBI" id="CHEBI:30413"/>
    </cofactor>
</comment>
<accession>A0A1X0RLF3</accession>
<keyword evidence="7 9" id="KW-0503">Monooxygenase</keyword>
<evidence type="ECO:0000256" key="4">
    <source>
        <dbReference type="ARBA" id="ARBA00022723"/>
    </source>
</evidence>
<dbReference type="AlphaFoldDB" id="A0A1X0RLF3"/>
<keyword evidence="5 9" id="KW-0560">Oxidoreductase</keyword>
<organism evidence="10 11">
    <name type="scientific">Rhizopus microsporus</name>
    <dbReference type="NCBI Taxonomy" id="58291"/>
    <lineage>
        <taxon>Eukaryota</taxon>
        <taxon>Fungi</taxon>
        <taxon>Fungi incertae sedis</taxon>
        <taxon>Mucoromycota</taxon>
        <taxon>Mucoromycotina</taxon>
        <taxon>Mucoromycetes</taxon>
        <taxon>Mucorales</taxon>
        <taxon>Mucorineae</taxon>
        <taxon>Rhizopodaceae</taxon>
        <taxon>Rhizopus</taxon>
    </lineage>
</organism>
<keyword evidence="6 8" id="KW-0408">Iron</keyword>
<dbReference type="EMBL" id="KV921601">
    <property type="protein sequence ID" value="ORE12820.1"/>
    <property type="molecule type" value="Genomic_DNA"/>
</dbReference>
<evidence type="ECO:0000313" key="10">
    <source>
        <dbReference type="EMBL" id="ORE12820.1"/>
    </source>
</evidence>
<sequence>MQTVSDPNSCYAIQYKEAFSIVRDPFVYLFPAYTRLPSRLIPYRNRARKANENLRQLLQDIINKKKESPSTKSNPDLLSLMIMATNHDKTGKVYLTDGELVSNIAVFFEVLSVLGDDPEDIIPTDKELKQMDYLNNCIKETMRVNPPTSGNLPRVASKDTQIGNVFVPKGTMINLELYSAHHMDKYWDLPEVFNPDRFNTDNPSYREKAIWMPFGYGPRTCIGLNFSMYEQKVLMAMFLKKYTWKLVPNSEHEHGLKNATGGGIGLLGPESLRITLTKRYP</sequence>
<dbReference type="SUPFAM" id="SSF48264">
    <property type="entry name" value="Cytochrome P450"/>
    <property type="match status" value="1"/>
</dbReference>
<feature type="binding site" description="axial binding residue" evidence="8">
    <location>
        <position position="221"/>
    </location>
    <ligand>
        <name>heme</name>
        <dbReference type="ChEBI" id="CHEBI:30413"/>
    </ligand>
    <ligandPart>
        <name>Fe</name>
        <dbReference type="ChEBI" id="CHEBI:18248"/>
    </ligandPart>
</feature>
<dbReference type="PANTHER" id="PTHR24292">
    <property type="entry name" value="CYTOCHROME P450"/>
    <property type="match status" value="1"/>
</dbReference>
<evidence type="ECO:0000313" key="11">
    <source>
        <dbReference type="Proteomes" id="UP000242381"/>
    </source>
</evidence>
<reference evidence="10 11" key="1">
    <citation type="journal article" date="2016" name="Proc. Natl. Acad. Sci. U.S.A.">
        <title>Lipid metabolic changes in an early divergent fungus govern the establishment of a mutualistic symbiosis with endobacteria.</title>
        <authorList>
            <person name="Lastovetsky O.A."/>
            <person name="Gaspar M.L."/>
            <person name="Mondo S.J."/>
            <person name="LaButti K.M."/>
            <person name="Sandor L."/>
            <person name="Grigoriev I.V."/>
            <person name="Henry S.A."/>
            <person name="Pawlowska T.E."/>
        </authorList>
    </citation>
    <scope>NUCLEOTIDE SEQUENCE [LARGE SCALE GENOMIC DNA]</scope>
    <source>
        <strain evidence="10 11">ATCC 11559</strain>
    </source>
</reference>
<evidence type="ECO:0000256" key="5">
    <source>
        <dbReference type="ARBA" id="ARBA00023002"/>
    </source>
</evidence>
<evidence type="ECO:0000256" key="2">
    <source>
        <dbReference type="ARBA" id="ARBA00010617"/>
    </source>
</evidence>
<evidence type="ECO:0000256" key="1">
    <source>
        <dbReference type="ARBA" id="ARBA00001971"/>
    </source>
</evidence>
<protein>
    <submittedName>
        <fullName evidence="10">Cytochrome P450</fullName>
    </submittedName>
</protein>
<name>A0A1X0RLF3_RHIZD</name>
<dbReference type="GO" id="GO:0004497">
    <property type="term" value="F:monooxygenase activity"/>
    <property type="evidence" value="ECO:0007669"/>
    <property type="project" value="UniProtKB-KW"/>
</dbReference>
<keyword evidence="4 8" id="KW-0479">Metal-binding</keyword>
<dbReference type="GO" id="GO:0005506">
    <property type="term" value="F:iron ion binding"/>
    <property type="evidence" value="ECO:0007669"/>
    <property type="project" value="InterPro"/>
</dbReference>
<dbReference type="GO" id="GO:0016705">
    <property type="term" value="F:oxidoreductase activity, acting on paired donors, with incorporation or reduction of molecular oxygen"/>
    <property type="evidence" value="ECO:0007669"/>
    <property type="project" value="InterPro"/>
</dbReference>
<dbReference type="InterPro" id="IPR001128">
    <property type="entry name" value="Cyt_P450"/>
</dbReference>
<proteinExistence type="inferred from homology"/>
<dbReference type="Pfam" id="PF00067">
    <property type="entry name" value="p450"/>
    <property type="match status" value="1"/>
</dbReference>
<evidence type="ECO:0000256" key="7">
    <source>
        <dbReference type="ARBA" id="ARBA00023033"/>
    </source>
</evidence>
<dbReference type="PRINTS" id="PR00465">
    <property type="entry name" value="EP450IV"/>
</dbReference>
<gene>
    <name evidence="10" type="ORF">BCV71DRAFT_190381</name>
</gene>
<comment type="similarity">
    <text evidence="2 9">Belongs to the cytochrome P450 family.</text>
</comment>
<dbReference type="Gene3D" id="1.10.630.10">
    <property type="entry name" value="Cytochrome P450"/>
    <property type="match status" value="2"/>
</dbReference>
<dbReference type="GO" id="GO:0020037">
    <property type="term" value="F:heme binding"/>
    <property type="evidence" value="ECO:0007669"/>
    <property type="project" value="InterPro"/>
</dbReference>